<reference evidence="19" key="1">
    <citation type="submission" date="2022-12" db="EMBL/GenBank/DDBJ databases">
        <title>Reference genome sequencing for broad-spectrum identification of bacterial and archaeal isolates by mass spectrometry.</title>
        <authorList>
            <person name="Sekiguchi Y."/>
            <person name="Tourlousse D.M."/>
        </authorList>
    </citation>
    <scope>NUCLEOTIDE SEQUENCE</scope>
    <source>
        <strain evidence="19">ASRB1</strain>
    </source>
</reference>
<dbReference type="Pfam" id="PF00989">
    <property type="entry name" value="PAS"/>
    <property type="match status" value="1"/>
</dbReference>
<dbReference type="InterPro" id="IPR003661">
    <property type="entry name" value="HisK_dim/P_dom"/>
</dbReference>
<evidence type="ECO:0000256" key="13">
    <source>
        <dbReference type="ARBA" id="ARBA00023136"/>
    </source>
</evidence>
<proteinExistence type="predicted"/>
<dbReference type="SUPFAM" id="SSF55785">
    <property type="entry name" value="PYP-like sensor domain (PAS domain)"/>
    <property type="match status" value="1"/>
</dbReference>
<evidence type="ECO:0000256" key="14">
    <source>
        <dbReference type="SAM" id="Coils"/>
    </source>
</evidence>
<dbReference type="Proteomes" id="UP001144372">
    <property type="component" value="Unassembled WGS sequence"/>
</dbReference>
<dbReference type="CDD" id="cd00130">
    <property type="entry name" value="PAS"/>
    <property type="match status" value="1"/>
</dbReference>
<keyword evidence="5" id="KW-0597">Phosphoprotein</keyword>
<dbReference type="Pfam" id="PF19312">
    <property type="entry name" value="NtrY_N"/>
    <property type="match status" value="1"/>
</dbReference>
<dbReference type="CDD" id="cd06225">
    <property type="entry name" value="HAMP"/>
    <property type="match status" value="1"/>
</dbReference>
<dbReference type="AlphaFoldDB" id="A0A9W6FU84"/>
<evidence type="ECO:0000256" key="5">
    <source>
        <dbReference type="ARBA" id="ARBA00022553"/>
    </source>
</evidence>
<dbReference type="CDD" id="cd00082">
    <property type="entry name" value="HisKA"/>
    <property type="match status" value="1"/>
</dbReference>
<keyword evidence="4" id="KW-1003">Cell membrane</keyword>
<dbReference type="InterPro" id="IPR005467">
    <property type="entry name" value="His_kinase_dom"/>
</dbReference>
<keyword evidence="9 19" id="KW-0418">Kinase</keyword>
<dbReference type="InterPro" id="IPR045671">
    <property type="entry name" value="NtrY-like_N"/>
</dbReference>
<evidence type="ECO:0000256" key="10">
    <source>
        <dbReference type="ARBA" id="ARBA00022840"/>
    </source>
</evidence>
<evidence type="ECO:0000256" key="3">
    <source>
        <dbReference type="ARBA" id="ARBA00012438"/>
    </source>
</evidence>
<gene>
    <name evidence="19" type="ORF">DAMNIGENAA_24070</name>
</gene>
<evidence type="ECO:0000259" key="17">
    <source>
        <dbReference type="PROSITE" id="PS50112"/>
    </source>
</evidence>
<feature type="domain" description="Histidine kinase" evidence="16">
    <location>
        <begin position="506"/>
        <end position="717"/>
    </location>
</feature>
<dbReference type="SMART" id="SM00091">
    <property type="entry name" value="PAS"/>
    <property type="match status" value="1"/>
</dbReference>
<dbReference type="InterPro" id="IPR036890">
    <property type="entry name" value="HATPase_C_sf"/>
</dbReference>
<evidence type="ECO:0000259" key="18">
    <source>
        <dbReference type="PROSITE" id="PS50885"/>
    </source>
</evidence>
<evidence type="ECO:0000256" key="12">
    <source>
        <dbReference type="ARBA" id="ARBA00023012"/>
    </source>
</evidence>
<organism evidence="19 20">
    <name type="scientific">Desulforhabdus amnigena</name>
    <dbReference type="NCBI Taxonomy" id="40218"/>
    <lineage>
        <taxon>Bacteria</taxon>
        <taxon>Pseudomonadati</taxon>
        <taxon>Thermodesulfobacteriota</taxon>
        <taxon>Syntrophobacteria</taxon>
        <taxon>Syntrophobacterales</taxon>
        <taxon>Syntrophobacteraceae</taxon>
        <taxon>Desulforhabdus</taxon>
    </lineage>
</organism>
<comment type="catalytic activity">
    <reaction evidence="1">
        <text>ATP + protein L-histidine = ADP + protein N-phospho-L-histidine.</text>
        <dbReference type="EC" id="2.7.13.3"/>
    </reaction>
</comment>
<dbReference type="Gene3D" id="1.10.287.130">
    <property type="match status" value="1"/>
</dbReference>
<dbReference type="InterPro" id="IPR000014">
    <property type="entry name" value="PAS"/>
</dbReference>
<dbReference type="RefSeq" id="WP_281794470.1">
    <property type="nucleotide sequence ID" value="NZ_BSDR01000001.1"/>
</dbReference>
<dbReference type="GO" id="GO:0006355">
    <property type="term" value="P:regulation of DNA-templated transcription"/>
    <property type="evidence" value="ECO:0007669"/>
    <property type="project" value="InterPro"/>
</dbReference>
<evidence type="ECO:0000256" key="8">
    <source>
        <dbReference type="ARBA" id="ARBA00022741"/>
    </source>
</evidence>
<accession>A0A9W6FU84</accession>
<dbReference type="SMART" id="SM00304">
    <property type="entry name" value="HAMP"/>
    <property type="match status" value="1"/>
</dbReference>
<dbReference type="SUPFAM" id="SSF47384">
    <property type="entry name" value="Homodimeric domain of signal transducing histidine kinase"/>
    <property type="match status" value="1"/>
</dbReference>
<dbReference type="PANTHER" id="PTHR43065">
    <property type="entry name" value="SENSOR HISTIDINE KINASE"/>
    <property type="match status" value="1"/>
</dbReference>
<dbReference type="SMART" id="SM00388">
    <property type="entry name" value="HisKA"/>
    <property type="match status" value="1"/>
</dbReference>
<protein>
    <recommendedName>
        <fullName evidence="3">histidine kinase</fullName>
        <ecNumber evidence="3">2.7.13.3</ecNumber>
    </recommendedName>
</protein>
<dbReference type="InterPro" id="IPR035965">
    <property type="entry name" value="PAS-like_dom_sf"/>
</dbReference>
<keyword evidence="6" id="KW-0808">Transferase</keyword>
<dbReference type="Gene3D" id="6.10.340.10">
    <property type="match status" value="1"/>
</dbReference>
<keyword evidence="20" id="KW-1185">Reference proteome</keyword>
<feature type="transmembrane region" description="Helical" evidence="15">
    <location>
        <begin position="73"/>
        <end position="94"/>
    </location>
</feature>
<dbReference type="PROSITE" id="PS50885">
    <property type="entry name" value="HAMP"/>
    <property type="match status" value="1"/>
</dbReference>
<dbReference type="InterPro" id="IPR003660">
    <property type="entry name" value="HAMP_dom"/>
</dbReference>
<keyword evidence="13 15" id="KW-0472">Membrane</keyword>
<dbReference type="Pfam" id="PF00512">
    <property type="entry name" value="HisKA"/>
    <property type="match status" value="1"/>
</dbReference>
<dbReference type="PANTHER" id="PTHR43065:SF42">
    <property type="entry name" value="TWO-COMPONENT SENSOR PPRA"/>
    <property type="match status" value="1"/>
</dbReference>
<feature type="transmembrane region" description="Helical" evidence="15">
    <location>
        <begin position="281"/>
        <end position="300"/>
    </location>
</feature>
<evidence type="ECO:0000313" key="19">
    <source>
        <dbReference type="EMBL" id="GLI34974.1"/>
    </source>
</evidence>
<dbReference type="InterPro" id="IPR004358">
    <property type="entry name" value="Sig_transdc_His_kin-like_C"/>
</dbReference>
<keyword evidence="10" id="KW-0067">ATP-binding</keyword>
<keyword evidence="11 15" id="KW-1133">Transmembrane helix</keyword>
<evidence type="ECO:0000259" key="16">
    <source>
        <dbReference type="PROSITE" id="PS50109"/>
    </source>
</evidence>
<evidence type="ECO:0000256" key="11">
    <source>
        <dbReference type="ARBA" id="ARBA00022989"/>
    </source>
</evidence>
<feature type="domain" description="HAMP" evidence="18">
    <location>
        <begin position="304"/>
        <end position="356"/>
    </location>
</feature>
<dbReference type="InterPro" id="IPR013767">
    <property type="entry name" value="PAS_fold"/>
</dbReference>
<dbReference type="Pfam" id="PF00672">
    <property type="entry name" value="HAMP"/>
    <property type="match status" value="1"/>
</dbReference>
<dbReference type="InterPro" id="IPR003594">
    <property type="entry name" value="HATPase_dom"/>
</dbReference>
<evidence type="ECO:0000256" key="2">
    <source>
        <dbReference type="ARBA" id="ARBA00004651"/>
    </source>
</evidence>
<dbReference type="Pfam" id="PF02518">
    <property type="entry name" value="HATPase_c"/>
    <property type="match status" value="1"/>
</dbReference>
<feature type="coiled-coil region" evidence="14">
    <location>
        <begin position="348"/>
        <end position="375"/>
    </location>
</feature>
<dbReference type="PRINTS" id="PR00344">
    <property type="entry name" value="BCTRLSENSOR"/>
</dbReference>
<dbReference type="EC" id="2.7.13.3" evidence="3"/>
<name>A0A9W6FU84_9BACT</name>
<dbReference type="Gene3D" id="3.30.450.20">
    <property type="entry name" value="PAS domain"/>
    <property type="match status" value="1"/>
</dbReference>
<dbReference type="SMART" id="SM00387">
    <property type="entry name" value="HATPase_c"/>
    <property type="match status" value="1"/>
</dbReference>
<keyword evidence="8" id="KW-0547">Nucleotide-binding</keyword>
<keyword evidence="12" id="KW-0902">Two-component regulatory system</keyword>
<comment type="caution">
    <text evidence="19">The sequence shown here is derived from an EMBL/GenBank/DDBJ whole genome shotgun (WGS) entry which is preliminary data.</text>
</comment>
<dbReference type="Gene3D" id="3.30.565.10">
    <property type="entry name" value="Histidine kinase-like ATPase, C-terminal domain"/>
    <property type="match status" value="1"/>
</dbReference>
<dbReference type="InterPro" id="IPR036097">
    <property type="entry name" value="HisK_dim/P_sf"/>
</dbReference>
<dbReference type="GO" id="GO:0005524">
    <property type="term" value="F:ATP binding"/>
    <property type="evidence" value="ECO:0007669"/>
    <property type="project" value="UniProtKB-KW"/>
</dbReference>
<dbReference type="GO" id="GO:0000155">
    <property type="term" value="F:phosphorelay sensor kinase activity"/>
    <property type="evidence" value="ECO:0007669"/>
    <property type="project" value="InterPro"/>
</dbReference>
<dbReference type="PIRSF" id="PIRSF037532">
    <property type="entry name" value="STHK_NtrY"/>
    <property type="match status" value="1"/>
</dbReference>
<dbReference type="PROSITE" id="PS50112">
    <property type="entry name" value="PAS"/>
    <property type="match status" value="1"/>
</dbReference>
<dbReference type="InterPro" id="IPR017232">
    <property type="entry name" value="NtrY"/>
</dbReference>
<evidence type="ECO:0000256" key="15">
    <source>
        <dbReference type="SAM" id="Phobius"/>
    </source>
</evidence>
<comment type="subcellular location">
    <subcellularLocation>
        <location evidence="2">Cell membrane</location>
        <topology evidence="2">Multi-pass membrane protein</topology>
    </subcellularLocation>
</comment>
<evidence type="ECO:0000256" key="6">
    <source>
        <dbReference type="ARBA" id="ARBA00022679"/>
    </source>
</evidence>
<evidence type="ECO:0000256" key="9">
    <source>
        <dbReference type="ARBA" id="ARBA00022777"/>
    </source>
</evidence>
<evidence type="ECO:0000256" key="1">
    <source>
        <dbReference type="ARBA" id="ARBA00000085"/>
    </source>
</evidence>
<feature type="domain" description="PAS" evidence="17">
    <location>
        <begin position="375"/>
        <end position="445"/>
    </location>
</feature>
<dbReference type="SUPFAM" id="SSF158472">
    <property type="entry name" value="HAMP domain-like"/>
    <property type="match status" value="1"/>
</dbReference>
<dbReference type="SUPFAM" id="SSF55874">
    <property type="entry name" value="ATPase domain of HSP90 chaperone/DNA topoisomerase II/histidine kinase"/>
    <property type="match status" value="1"/>
</dbReference>
<keyword evidence="14" id="KW-0175">Coiled coil</keyword>
<keyword evidence="7 15" id="KW-0812">Transmembrane</keyword>
<evidence type="ECO:0000256" key="7">
    <source>
        <dbReference type="ARBA" id="ARBA00022692"/>
    </source>
</evidence>
<dbReference type="PROSITE" id="PS50109">
    <property type="entry name" value="HIS_KIN"/>
    <property type="match status" value="1"/>
</dbReference>
<dbReference type="GO" id="GO:0005886">
    <property type="term" value="C:plasma membrane"/>
    <property type="evidence" value="ECO:0007669"/>
    <property type="project" value="UniProtKB-SubCell"/>
</dbReference>
<evidence type="ECO:0000256" key="4">
    <source>
        <dbReference type="ARBA" id="ARBA00022475"/>
    </source>
</evidence>
<feature type="transmembrane region" description="Helical" evidence="15">
    <location>
        <begin position="28"/>
        <end position="52"/>
    </location>
</feature>
<evidence type="ECO:0000313" key="20">
    <source>
        <dbReference type="Proteomes" id="UP001144372"/>
    </source>
</evidence>
<dbReference type="NCBIfam" id="TIGR00229">
    <property type="entry name" value="sensory_box"/>
    <property type="match status" value="1"/>
</dbReference>
<sequence length="717" mass="81768">MTFVFILIIFFGFLEGWFFQLQPELPLFGNIFLFGLINLNVILLLLLAYLVLRNIVKLIFERKRNILGHKLRTRLVIAFVGLTFIPTLPLFWLATQFIFSSLDYWFSHQVEQSLEQSVALAKDYLEQEKKDLIFDSLTLREEWLKSPLSPDIEEEKPAAALLGRYHLDGIFLADSQGKMLRQVQSGPLSRNNPELLNHSISRRITAPSEVETITLEDGAEGLVTRIELPPGDLSGLEAGGSLILLRTLPPSITEKLGAITKGYEDYLQLKMLHIPLKQTHFITFSIVTLLVIFAAIWFGFSLAKNITTPIQALVSATQHIAEGEFNIRLIPERQDEIGMLMTSFNKMVGDLRESREQLANACKALQQSNLELEDRRRYMEIVLKDIAAGVVSVDAEGRIMTMNKSAESTFGLQADQTRGRLYSEFLQPAHMEIVHSFLDQYRKNRQINFQQQVQVMMGSRPMVLLIKVSVLRDERDRYMGVVVVLDDLTDLEKAQRMAAWREVARRIAHEIKNPLTPIRLCAQRLRRRYLEQIHEQAPVFDECTATIIEQVDRMKQLVDEFSKFARLPRVQPVPCNLSEIVEEGIALYRHTHPNVSFLLEEKNRIPPVNLDRNQFKQVMINLLENALHALDGQNGSITLRLFFDPALKIVRLECADTGHGLSPEDKLRMFEPYYSTKEKGTGLGLAIVSSIVSDHNGFVRVRDNTPQGTVIIIELPG</sequence>
<dbReference type="EMBL" id="BSDR01000001">
    <property type="protein sequence ID" value="GLI34974.1"/>
    <property type="molecule type" value="Genomic_DNA"/>
</dbReference>